<reference evidence="2" key="1">
    <citation type="submission" date="2023-06" db="EMBL/GenBank/DDBJ databases">
        <title>Genome-scale phylogeny and comparative genomics of the fungal order Sordariales.</title>
        <authorList>
            <consortium name="Lawrence Berkeley National Laboratory"/>
            <person name="Hensen N."/>
            <person name="Bonometti L."/>
            <person name="Westerberg I."/>
            <person name="Brannstrom I.O."/>
            <person name="Guillou S."/>
            <person name="Cros-Aarteil S."/>
            <person name="Calhoun S."/>
            <person name="Haridas S."/>
            <person name="Kuo A."/>
            <person name="Mondo S."/>
            <person name="Pangilinan J."/>
            <person name="Riley R."/>
            <person name="LaButti K."/>
            <person name="Andreopoulos B."/>
            <person name="Lipzen A."/>
            <person name="Chen C."/>
            <person name="Yanf M."/>
            <person name="Daum C."/>
            <person name="Ng V."/>
            <person name="Clum A."/>
            <person name="Steindorff A."/>
            <person name="Ohm R."/>
            <person name="Martin F."/>
            <person name="Silar P."/>
            <person name="Natvig D."/>
            <person name="Lalanne C."/>
            <person name="Gautier V."/>
            <person name="Ament-velasquez S.L."/>
            <person name="Kruys A."/>
            <person name="Hutchinson M.I."/>
            <person name="Powell A.J."/>
            <person name="Barry K."/>
            <person name="Miller A.N."/>
            <person name="Grigoriev I.V."/>
            <person name="Debuchy R."/>
            <person name="Gladieux P."/>
            <person name="Thoren M.H."/>
            <person name="Johannesson H."/>
        </authorList>
    </citation>
    <scope>NUCLEOTIDE SEQUENCE</scope>
    <source>
        <strain evidence="2">SMH2392-1A</strain>
    </source>
</reference>
<comment type="caution">
    <text evidence="2">The sequence shown here is derived from an EMBL/GenBank/DDBJ whole genome shotgun (WGS) entry which is preliminary data.</text>
</comment>
<protein>
    <submittedName>
        <fullName evidence="2">Uncharacterized protein</fullName>
    </submittedName>
</protein>
<evidence type="ECO:0000313" key="3">
    <source>
        <dbReference type="Proteomes" id="UP001172101"/>
    </source>
</evidence>
<proteinExistence type="predicted"/>
<evidence type="ECO:0000313" key="2">
    <source>
        <dbReference type="EMBL" id="KAK0726805.1"/>
    </source>
</evidence>
<keyword evidence="3" id="KW-1185">Reference proteome</keyword>
<dbReference type="RefSeq" id="XP_060299661.1">
    <property type="nucleotide sequence ID" value="XM_060439346.1"/>
</dbReference>
<feature type="region of interest" description="Disordered" evidence="1">
    <location>
        <begin position="1"/>
        <end position="42"/>
    </location>
</feature>
<organism evidence="2 3">
    <name type="scientific">Lasiosphaeria miniovina</name>
    <dbReference type="NCBI Taxonomy" id="1954250"/>
    <lineage>
        <taxon>Eukaryota</taxon>
        <taxon>Fungi</taxon>
        <taxon>Dikarya</taxon>
        <taxon>Ascomycota</taxon>
        <taxon>Pezizomycotina</taxon>
        <taxon>Sordariomycetes</taxon>
        <taxon>Sordariomycetidae</taxon>
        <taxon>Sordariales</taxon>
        <taxon>Lasiosphaeriaceae</taxon>
        <taxon>Lasiosphaeria</taxon>
    </lineage>
</organism>
<accession>A0AA40B339</accession>
<name>A0AA40B339_9PEZI</name>
<dbReference type="EMBL" id="JAUIRO010000002">
    <property type="protein sequence ID" value="KAK0726805.1"/>
    <property type="molecule type" value="Genomic_DNA"/>
</dbReference>
<evidence type="ECO:0000256" key="1">
    <source>
        <dbReference type="SAM" id="MobiDB-lite"/>
    </source>
</evidence>
<gene>
    <name evidence="2" type="ORF">B0T26DRAFT_671556</name>
</gene>
<sequence length="160" mass="17546">MASSPSHRQALTHKPKPASRSPWSAEDWAQASRDAQKPQVPKVQPFVVAHQGITKENWKSQPGLDALNSSYKSLNPIQTTQFKNVDVLVFTLELGEWLDLDDEARGPNNTVERDDEEHMIELEDKPRSLDVYRFSAIANPVSGGVGGDAGPRSDATASIA</sequence>
<dbReference type="Proteomes" id="UP001172101">
    <property type="component" value="Unassembled WGS sequence"/>
</dbReference>
<dbReference type="GeneID" id="85322616"/>
<dbReference type="AlphaFoldDB" id="A0AA40B339"/>